<evidence type="ECO:0000313" key="17">
    <source>
        <dbReference type="EMBL" id="MBC8207569.1"/>
    </source>
</evidence>
<dbReference type="GO" id="GO:0006281">
    <property type="term" value="P:DNA repair"/>
    <property type="evidence" value="ECO:0007669"/>
    <property type="project" value="UniProtKB-KW"/>
</dbReference>
<keyword evidence="14" id="KW-0464">Manganese</keyword>
<dbReference type="NCBIfam" id="NF005932">
    <property type="entry name" value="PRK07956.1"/>
    <property type="match status" value="1"/>
</dbReference>
<feature type="binding site" evidence="14">
    <location>
        <position position="287"/>
    </location>
    <ligand>
        <name>NAD(+)</name>
        <dbReference type="ChEBI" id="CHEBI:57540"/>
    </ligand>
</feature>
<evidence type="ECO:0000256" key="12">
    <source>
        <dbReference type="ARBA" id="ARBA00034005"/>
    </source>
</evidence>
<dbReference type="SUPFAM" id="SSF52113">
    <property type="entry name" value="BRCT domain"/>
    <property type="match status" value="1"/>
</dbReference>
<dbReference type="Gene3D" id="1.10.287.610">
    <property type="entry name" value="Helix hairpin bin"/>
    <property type="match status" value="1"/>
</dbReference>
<dbReference type="InterPro" id="IPR003583">
    <property type="entry name" value="Hlx-hairpin-Hlx_DNA-bd_motif"/>
</dbReference>
<dbReference type="EMBL" id="JACNLK010000004">
    <property type="protein sequence ID" value="MBC8207569.1"/>
    <property type="molecule type" value="Genomic_DNA"/>
</dbReference>
<evidence type="ECO:0000256" key="7">
    <source>
        <dbReference type="ARBA" id="ARBA00022763"/>
    </source>
</evidence>
<reference evidence="17 18" key="1">
    <citation type="submission" date="2020-08" db="EMBL/GenBank/DDBJ databases">
        <title>Bridging the membrane lipid divide: bacteria of the FCB group superphylum have the potential to synthesize archaeal ether lipids.</title>
        <authorList>
            <person name="Villanueva L."/>
            <person name="Von Meijenfeldt F.A.B."/>
            <person name="Westbye A.B."/>
            <person name="Yadav S."/>
            <person name="Hopmans E.C."/>
            <person name="Dutilh B.E."/>
            <person name="Sinninghe Damste J.S."/>
        </authorList>
    </citation>
    <scope>NUCLEOTIDE SEQUENCE [LARGE SCALE GENOMIC DNA]</scope>
    <source>
        <strain evidence="17">NIOZ-UU81</strain>
    </source>
</reference>
<comment type="function">
    <text evidence="1 14">DNA ligase that catalyzes the formation of phosphodiester linkages between 5'-phosphoryl and 3'-hydroxyl groups in double-stranded DNA using NAD as a coenzyme and as the energy source for the reaction. It is essential for DNA replication and repair of damaged DNA.</text>
</comment>
<keyword evidence="5 14" id="KW-0235">DNA replication</keyword>
<dbReference type="Pfam" id="PF03120">
    <property type="entry name" value="OB_DNA_ligase"/>
    <property type="match status" value="1"/>
</dbReference>
<protein>
    <recommendedName>
        <fullName evidence="3 14">DNA ligase</fullName>
        <ecNumber evidence="2 14">6.5.1.2</ecNumber>
    </recommendedName>
    <alternativeName>
        <fullName evidence="14">Polydeoxyribonucleotide synthase [NAD(+)]</fullName>
    </alternativeName>
</protein>
<evidence type="ECO:0000256" key="8">
    <source>
        <dbReference type="ARBA" id="ARBA00022833"/>
    </source>
</evidence>
<keyword evidence="9 14" id="KW-0460">Magnesium</keyword>
<dbReference type="EC" id="6.5.1.2" evidence="2 14"/>
<dbReference type="Proteomes" id="UP000599024">
    <property type="component" value="Unassembled WGS sequence"/>
</dbReference>
<dbReference type="InterPro" id="IPR004149">
    <property type="entry name" value="Znf_DNAligase_C4"/>
</dbReference>
<evidence type="ECO:0000256" key="2">
    <source>
        <dbReference type="ARBA" id="ARBA00012722"/>
    </source>
</evidence>
<organism evidence="17 18">
    <name type="scientific">Candidatus Desulfatifera sulfidica</name>
    <dbReference type="NCBI Taxonomy" id="2841691"/>
    <lineage>
        <taxon>Bacteria</taxon>
        <taxon>Pseudomonadati</taxon>
        <taxon>Thermodesulfobacteriota</taxon>
        <taxon>Desulfobulbia</taxon>
        <taxon>Desulfobulbales</taxon>
        <taxon>Desulfobulbaceae</taxon>
        <taxon>Candidatus Desulfatifera</taxon>
    </lineage>
</organism>
<evidence type="ECO:0000256" key="15">
    <source>
        <dbReference type="RuleBase" id="RU000618"/>
    </source>
</evidence>
<gene>
    <name evidence="14 17" type="primary">ligA</name>
    <name evidence="17" type="ORF">H8E79_00145</name>
</gene>
<feature type="binding site" evidence="14">
    <location>
        <position position="112"/>
    </location>
    <ligand>
        <name>NAD(+)</name>
        <dbReference type="ChEBI" id="CHEBI:57540"/>
    </ligand>
</feature>
<dbReference type="Gene3D" id="2.40.50.140">
    <property type="entry name" value="Nucleic acid-binding proteins"/>
    <property type="match status" value="1"/>
</dbReference>
<feature type="binding site" evidence="14">
    <location>
        <position position="171"/>
    </location>
    <ligand>
        <name>NAD(+)</name>
        <dbReference type="ChEBI" id="CHEBI:57540"/>
    </ligand>
</feature>
<evidence type="ECO:0000256" key="9">
    <source>
        <dbReference type="ARBA" id="ARBA00022842"/>
    </source>
</evidence>
<evidence type="ECO:0000256" key="5">
    <source>
        <dbReference type="ARBA" id="ARBA00022705"/>
    </source>
</evidence>
<dbReference type="AlphaFoldDB" id="A0A8J6N6V9"/>
<dbReference type="Pfam" id="PF01653">
    <property type="entry name" value="DNA_ligase_aden"/>
    <property type="match status" value="1"/>
</dbReference>
<evidence type="ECO:0000256" key="10">
    <source>
        <dbReference type="ARBA" id="ARBA00023027"/>
    </source>
</evidence>
<comment type="cofactor">
    <cofactor evidence="14">
        <name>Mg(2+)</name>
        <dbReference type="ChEBI" id="CHEBI:18420"/>
    </cofactor>
    <cofactor evidence="14">
        <name>Mn(2+)</name>
        <dbReference type="ChEBI" id="CHEBI:29035"/>
    </cofactor>
</comment>
<dbReference type="SMART" id="SM00278">
    <property type="entry name" value="HhH1"/>
    <property type="match status" value="2"/>
</dbReference>
<feature type="active site" description="N6-AMP-lysine intermediate" evidence="14">
    <location>
        <position position="114"/>
    </location>
</feature>
<dbReference type="SUPFAM" id="SSF56091">
    <property type="entry name" value="DNA ligase/mRNA capping enzyme, catalytic domain"/>
    <property type="match status" value="1"/>
</dbReference>
<keyword evidence="6 14" id="KW-0479">Metal-binding</keyword>
<dbReference type="Pfam" id="PF00533">
    <property type="entry name" value="BRCT"/>
    <property type="match status" value="1"/>
</dbReference>
<dbReference type="InterPro" id="IPR013839">
    <property type="entry name" value="DNAligase_adenylation"/>
</dbReference>
<dbReference type="PROSITE" id="PS01056">
    <property type="entry name" value="DNA_LIGASE_N2"/>
    <property type="match status" value="1"/>
</dbReference>
<comment type="similarity">
    <text evidence="13 14">Belongs to the NAD-dependent DNA ligase family. LigA subfamily.</text>
</comment>
<dbReference type="Pfam" id="PF03119">
    <property type="entry name" value="DNA_ligase_ZBD"/>
    <property type="match status" value="1"/>
</dbReference>
<dbReference type="CDD" id="cd17748">
    <property type="entry name" value="BRCT_DNA_ligase_like"/>
    <property type="match status" value="1"/>
</dbReference>
<dbReference type="PANTHER" id="PTHR23389">
    <property type="entry name" value="CHROMOSOME TRANSMISSION FIDELITY FACTOR 18"/>
    <property type="match status" value="1"/>
</dbReference>
<feature type="domain" description="BRCT" evidence="16">
    <location>
        <begin position="591"/>
        <end position="669"/>
    </location>
</feature>
<dbReference type="Gene3D" id="6.20.10.30">
    <property type="match status" value="1"/>
</dbReference>
<dbReference type="SMART" id="SM00292">
    <property type="entry name" value="BRCT"/>
    <property type="match status" value="1"/>
</dbReference>
<feature type="binding site" evidence="14">
    <location>
        <position position="410"/>
    </location>
    <ligand>
        <name>Zn(2+)</name>
        <dbReference type="ChEBI" id="CHEBI:29105"/>
    </ligand>
</feature>
<dbReference type="HAMAP" id="MF_01588">
    <property type="entry name" value="DNA_ligase_A"/>
    <property type="match status" value="1"/>
</dbReference>
<keyword evidence="4 14" id="KW-0436">Ligase</keyword>
<dbReference type="Gene3D" id="3.30.470.30">
    <property type="entry name" value="DNA ligase/mRNA capping enzyme"/>
    <property type="match status" value="1"/>
</dbReference>
<evidence type="ECO:0000256" key="11">
    <source>
        <dbReference type="ARBA" id="ARBA00023204"/>
    </source>
</evidence>
<dbReference type="GO" id="GO:0003911">
    <property type="term" value="F:DNA ligase (NAD+) activity"/>
    <property type="evidence" value="ECO:0007669"/>
    <property type="project" value="UniProtKB-UniRule"/>
</dbReference>
<keyword evidence="11 14" id="KW-0234">DNA repair</keyword>
<dbReference type="PROSITE" id="PS01055">
    <property type="entry name" value="DNA_LIGASE_N1"/>
    <property type="match status" value="1"/>
</dbReference>
<dbReference type="PANTHER" id="PTHR23389:SF9">
    <property type="entry name" value="DNA LIGASE"/>
    <property type="match status" value="1"/>
</dbReference>
<feature type="binding site" evidence="14">
    <location>
        <begin position="80"/>
        <end position="81"/>
    </location>
    <ligand>
        <name>NAD(+)</name>
        <dbReference type="ChEBI" id="CHEBI:57540"/>
    </ligand>
</feature>
<dbReference type="InterPro" id="IPR001357">
    <property type="entry name" value="BRCT_dom"/>
</dbReference>
<evidence type="ECO:0000256" key="14">
    <source>
        <dbReference type="HAMAP-Rule" id="MF_01588"/>
    </source>
</evidence>
<evidence type="ECO:0000256" key="4">
    <source>
        <dbReference type="ARBA" id="ARBA00022598"/>
    </source>
</evidence>
<feature type="binding site" evidence="14">
    <location>
        <position position="135"/>
    </location>
    <ligand>
        <name>NAD(+)</name>
        <dbReference type="ChEBI" id="CHEBI:57540"/>
    </ligand>
</feature>
<dbReference type="GO" id="GO:0003677">
    <property type="term" value="F:DNA binding"/>
    <property type="evidence" value="ECO:0007669"/>
    <property type="project" value="InterPro"/>
</dbReference>
<dbReference type="InterPro" id="IPR001679">
    <property type="entry name" value="DNA_ligase"/>
</dbReference>
<dbReference type="InterPro" id="IPR013840">
    <property type="entry name" value="DNAligase_N"/>
</dbReference>
<dbReference type="InterPro" id="IPR018239">
    <property type="entry name" value="DNA_ligase_AS"/>
</dbReference>
<dbReference type="SUPFAM" id="SSF50249">
    <property type="entry name" value="Nucleic acid-binding proteins"/>
    <property type="match status" value="1"/>
</dbReference>
<evidence type="ECO:0000256" key="1">
    <source>
        <dbReference type="ARBA" id="ARBA00004067"/>
    </source>
</evidence>
<dbReference type="PIRSF" id="PIRSF001604">
    <property type="entry name" value="LigA"/>
    <property type="match status" value="1"/>
</dbReference>
<evidence type="ECO:0000256" key="6">
    <source>
        <dbReference type="ARBA" id="ARBA00022723"/>
    </source>
</evidence>
<evidence type="ECO:0000256" key="13">
    <source>
        <dbReference type="ARBA" id="ARBA00060881"/>
    </source>
</evidence>
<dbReference type="FunFam" id="2.40.50.140:FF:000012">
    <property type="entry name" value="DNA ligase"/>
    <property type="match status" value="1"/>
</dbReference>
<dbReference type="InterPro" id="IPR041663">
    <property type="entry name" value="DisA/LigA_HHH"/>
</dbReference>
<proteinExistence type="inferred from homology"/>
<comment type="caution">
    <text evidence="17">The sequence shown here is derived from an EMBL/GenBank/DDBJ whole genome shotgun (WGS) entry which is preliminary data.</text>
</comment>
<feature type="binding site" evidence="14">
    <location>
        <position position="428"/>
    </location>
    <ligand>
        <name>Zn(2+)</name>
        <dbReference type="ChEBI" id="CHEBI:29105"/>
    </ligand>
</feature>
<dbReference type="NCBIfam" id="TIGR00575">
    <property type="entry name" value="dnlj"/>
    <property type="match status" value="1"/>
</dbReference>
<dbReference type="InterPro" id="IPR012340">
    <property type="entry name" value="NA-bd_OB-fold"/>
</dbReference>
<dbReference type="CDD" id="cd00114">
    <property type="entry name" value="LIGANc"/>
    <property type="match status" value="1"/>
</dbReference>
<evidence type="ECO:0000256" key="3">
    <source>
        <dbReference type="ARBA" id="ARBA00013308"/>
    </source>
</evidence>
<feature type="binding site" evidence="14">
    <location>
        <position position="413"/>
    </location>
    <ligand>
        <name>Zn(2+)</name>
        <dbReference type="ChEBI" id="CHEBI:29105"/>
    </ligand>
</feature>
<evidence type="ECO:0000259" key="16">
    <source>
        <dbReference type="PROSITE" id="PS50172"/>
    </source>
</evidence>
<dbReference type="Pfam" id="PF12826">
    <property type="entry name" value="HHH_2"/>
    <property type="match status" value="1"/>
</dbReference>
<dbReference type="InterPro" id="IPR010994">
    <property type="entry name" value="RuvA_2-like"/>
</dbReference>
<dbReference type="InterPro" id="IPR036420">
    <property type="entry name" value="BRCT_dom_sf"/>
</dbReference>
<evidence type="ECO:0000313" key="18">
    <source>
        <dbReference type="Proteomes" id="UP000599024"/>
    </source>
</evidence>
<dbReference type="FunFam" id="3.30.470.30:FF:000001">
    <property type="entry name" value="DNA ligase"/>
    <property type="match status" value="1"/>
</dbReference>
<feature type="binding site" evidence="14">
    <location>
        <position position="316"/>
    </location>
    <ligand>
        <name>NAD(+)</name>
        <dbReference type="ChEBI" id="CHEBI:57540"/>
    </ligand>
</feature>
<dbReference type="Gene3D" id="3.40.50.10190">
    <property type="entry name" value="BRCT domain"/>
    <property type="match status" value="1"/>
</dbReference>
<dbReference type="GO" id="GO:0006260">
    <property type="term" value="P:DNA replication"/>
    <property type="evidence" value="ECO:0007669"/>
    <property type="project" value="UniProtKB-KW"/>
</dbReference>
<dbReference type="SUPFAM" id="SSF47781">
    <property type="entry name" value="RuvA domain 2-like"/>
    <property type="match status" value="1"/>
</dbReference>
<dbReference type="FunFam" id="1.10.287.610:FF:000002">
    <property type="entry name" value="DNA ligase"/>
    <property type="match status" value="1"/>
</dbReference>
<feature type="binding site" evidence="14">
    <location>
        <position position="433"/>
    </location>
    <ligand>
        <name>Zn(2+)</name>
        <dbReference type="ChEBI" id="CHEBI:29105"/>
    </ligand>
</feature>
<keyword evidence="10 14" id="KW-0520">NAD</keyword>
<dbReference type="GO" id="GO:0046872">
    <property type="term" value="F:metal ion binding"/>
    <property type="evidence" value="ECO:0007669"/>
    <property type="project" value="UniProtKB-KW"/>
</dbReference>
<accession>A0A8J6N6V9</accession>
<feature type="binding site" evidence="14">
    <location>
        <begin position="31"/>
        <end position="35"/>
    </location>
    <ligand>
        <name>NAD(+)</name>
        <dbReference type="ChEBI" id="CHEBI:57540"/>
    </ligand>
</feature>
<comment type="catalytic activity">
    <reaction evidence="12 14 15">
        <text>NAD(+) + (deoxyribonucleotide)n-3'-hydroxyl + 5'-phospho-(deoxyribonucleotide)m = (deoxyribonucleotide)n+m + AMP + beta-nicotinamide D-nucleotide.</text>
        <dbReference type="EC" id="6.5.1.2"/>
    </reaction>
</comment>
<dbReference type="SMART" id="SM00532">
    <property type="entry name" value="LIGANc"/>
    <property type="match status" value="1"/>
</dbReference>
<keyword evidence="7 14" id="KW-0227">DNA damage</keyword>
<dbReference type="InterPro" id="IPR033136">
    <property type="entry name" value="DNA_ligase_CS"/>
</dbReference>
<dbReference type="GO" id="GO:0005829">
    <property type="term" value="C:cytosol"/>
    <property type="evidence" value="ECO:0007669"/>
    <property type="project" value="TreeGrafter"/>
</dbReference>
<dbReference type="PROSITE" id="PS50172">
    <property type="entry name" value="BRCT"/>
    <property type="match status" value="1"/>
</dbReference>
<keyword evidence="8 14" id="KW-0862">Zinc</keyword>
<sequence length="669" mass="73937">MDAAQRMEELRAQLEEHNHRYYVLDAPVISDGEYDLLFQELLALERAHPELVTLDSPSRRVGGAPLDQFGRLEHRLPMLSLDNAFSPQDLYAFEERLYRFLKSSSGLTYLVEVKLDGLAVELVYEDGILVRGSTRGDGWIGEEITPQLRTISSIPLRLRGVAPPLLEVRGEVFMERQGLVRLNEERQRLGESLFANPRNAAAGALRQLDPAVTAGRPLCFYAYGVSAPEETPCARQLELFDYLGELGLPVNKLNRFCGSLAEVTAYFDKLATRRHDLDYEIDGVVIKVDSFLLQSRLGNIGGVMRPRAPRWAIAWKFPAIQATTRLLDVEFQVGRTGAVTPVANLEPVDVGGVVVSRATLHNQDEITRKDLRRGDYVFVQRAGDVIPEVVKPIVERRDGSEEPIFIPVVCPVCGHDLVRPESEAVTRCVNPHCPAVRLRSLVHFTSKAGLDLDGLGQKSMEQLYEQGLVRDLPDLFMLRHEDLAALEGWGERSADKVMSAVARAKSPSLARFLAALGIRFIGEVTAGLLELNFVTLSNLMGRDRHELEEIEGIGAQAASSLVDYFADPSVVQMLEALHEAGVEPVAPQKIATDGALSHMVILFSGTLSHLSRAEAKNLVKEHGGQVTTTVTQKMTHLVAGEKAGSKLKKARELNKVILTEDEFLGLITP</sequence>
<dbReference type="InterPro" id="IPR004150">
    <property type="entry name" value="NAD_DNA_ligase_OB"/>
</dbReference>
<name>A0A8J6N6V9_9BACT</name>
<dbReference type="Gene3D" id="1.10.150.20">
    <property type="entry name" value="5' to 3' exonuclease, C-terminal subdomain"/>
    <property type="match status" value="2"/>
</dbReference>